<dbReference type="AlphaFoldDB" id="A0A1M2W4M0"/>
<dbReference type="OMA" id="WNIANKV"/>
<protein>
    <recommendedName>
        <fullName evidence="3">Retrotransposon Copia-like N-terminal domain-containing protein</fullName>
    </recommendedName>
</protein>
<gene>
    <name evidence="1" type="ORF">TRAPUB_8608</name>
</gene>
<organism evidence="1 2">
    <name type="scientific">Trametes pubescens</name>
    <name type="common">White-rot fungus</name>
    <dbReference type="NCBI Taxonomy" id="154538"/>
    <lineage>
        <taxon>Eukaryota</taxon>
        <taxon>Fungi</taxon>
        <taxon>Dikarya</taxon>
        <taxon>Basidiomycota</taxon>
        <taxon>Agaricomycotina</taxon>
        <taxon>Agaricomycetes</taxon>
        <taxon>Polyporales</taxon>
        <taxon>Polyporaceae</taxon>
        <taxon>Trametes</taxon>
    </lineage>
</organism>
<keyword evidence="2" id="KW-1185">Reference proteome</keyword>
<evidence type="ECO:0008006" key="3">
    <source>
        <dbReference type="Google" id="ProtNLM"/>
    </source>
</evidence>
<comment type="caution">
    <text evidence="1">The sequence shown here is derived from an EMBL/GenBank/DDBJ whole genome shotgun (WGS) entry which is preliminary data.</text>
</comment>
<dbReference type="EMBL" id="MNAD01000234">
    <property type="protein sequence ID" value="OJT14814.1"/>
    <property type="molecule type" value="Genomic_DNA"/>
</dbReference>
<evidence type="ECO:0000313" key="2">
    <source>
        <dbReference type="Proteomes" id="UP000184267"/>
    </source>
</evidence>
<dbReference type="Proteomes" id="UP000184267">
    <property type="component" value="Unassembled WGS sequence"/>
</dbReference>
<sequence length="107" mass="12460">MAQSLDFPEMLLWPDYMHLLGHSNWSGWKRRIRLVCETRGLLAHLDGSTPRPMQSAAHAAQVEVWKRNDSWLRFLLAWNIANKVDISVEGIPAADIWHQLLVKYDRI</sequence>
<evidence type="ECO:0000313" key="1">
    <source>
        <dbReference type="EMBL" id="OJT14814.1"/>
    </source>
</evidence>
<accession>A0A1M2W4M0</accession>
<proteinExistence type="predicted"/>
<dbReference type="OrthoDB" id="2754604at2759"/>
<reference evidence="1 2" key="1">
    <citation type="submission" date="2016-10" db="EMBL/GenBank/DDBJ databases">
        <title>Genome sequence of the basidiomycete white-rot fungus Trametes pubescens.</title>
        <authorList>
            <person name="Makela M.R."/>
            <person name="Granchi Z."/>
            <person name="Peng M."/>
            <person name="De Vries R.P."/>
            <person name="Grigoriev I."/>
            <person name="Riley R."/>
            <person name="Hilden K."/>
        </authorList>
    </citation>
    <scope>NUCLEOTIDE SEQUENCE [LARGE SCALE GENOMIC DNA]</scope>
    <source>
        <strain evidence="1 2">FBCC735</strain>
    </source>
</reference>
<name>A0A1M2W4M0_TRAPU</name>